<dbReference type="PROSITE" id="PS50995">
    <property type="entry name" value="HTH_MARR_2"/>
    <property type="match status" value="1"/>
</dbReference>
<keyword evidence="3" id="KW-1185">Reference proteome</keyword>
<evidence type="ECO:0000313" key="3">
    <source>
        <dbReference type="Proteomes" id="UP000526408"/>
    </source>
</evidence>
<dbReference type="InterPro" id="IPR036388">
    <property type="entry name" value="WH-like_DNA-bd_sf"/>
</dbReference>
<dbReference type="GO" id="GO:0003700">
    <property type="term" value="F:DNA-binding transcription factor activity"/>
    <property type="evidence" value="ECO:0007669"/>
    <property type="project" value="InterPro"/>
</dbReference>
<dbReference type="PANTHER" id="PTHR33164:SF43">
    <property type="entry name" value="HTH-TYPE TRANSCRIPTIONAL REPRESSOR YETL"/>
    <property type="match status" value="1"/>
</dbReference>
<dbReference type="Pfam" id="PF12802">
    <property type="entry name" value="MarR_2"/>
    <property type="match status" value="1"/>
</dbReference>
<dbReference type="InterPro" id="IPR039422">
    <property type="entry name" value="MarR/SlyA-like"/>
</dbReference>
<dbReference type="GO" id="GO:0006950">
    <property type="term" value="P:response to stress"/>
    <property type="evidence" value="ECO:0007669"/>
    <property type="project" value="TreeGrafter"/>
</dbReference>
<dbReference type="Proteomes" id="UP000526408">
    <property type="component" value="Unassembled WGS sequence"/>
</dbReference>
<dbReference type="RefSeq" id="WP_168623532.1">
    <property type="nucleotide sequence ID" value="NZ_JAAZQQ010000003.1"/>
</dbReference>
<dbReference type="SUPFAM" id="SSF46785">
    <property type="entry name" value="Winged helix' DNA-binding domain"/>
    <property type="match status" value="1"/>
</dbReference>
<reference evidence="2 3" key="1">
    <citation type="submission" date="2020-04" db="EMBL/GenBank/DDBJ databases">
        <authorList>
            <person name="Yoon J."/>
        </authorList>
    </citation>
    <scope>NUCLEOTIDE SEQUENCE [LARGE SCALE GENOMIC DNA]</scope>
    <source>
        <strain evidence="2 3">KMU-115</strain>
    </source>
</reference>
<dbReference type="AlphaFoldDB" id="A0A7X6JZU0"/>
<proteinExistence type="predicted"/>
<accession>A0A7X6JZU0</accession>
<sequence>MRDQANTLLFDLTDFLPFQMSVIAGRAFQQIMEVAGMQVPEWRIMMALPAHQPCSSQDLCVLTAMDAARVSRAQRRLEDLDMISVVRDTADRRRLVVRLSDKGTEEVTRLKFLAREIESTILEELGPEDRACLKTTIGGLYERL</sequence>
<organism evidence="2 3">
    <name type="scientific">Roseicyclus persicicus</name>
    <dbReference type="NCBI Taxonomy" id="2650661"/>
    <lineage>
        <taxon>Bacteria</taxon>
        <taxon>Pseudomonadati</taxon>
        <taxon>Pseudomonadota</taxon>
        <taxon>Alphaproteobacteria</taxon>
        <taxon>Rhodobacterales</taxon>
        <taxon>Roseobacteraceae</taxon>
        <taxon>Roseicyclus</taxon>
    </lineage>
</organism>
<evidence type="ECO:0000259" key="1">
    <source>
        <dbReference type="PROSITE" id="PS50995"/>
    </source>
</evidence>
<dbReference type="InterPro" id="IPR000835">
    <property type="entry name" value="HTH_MarR-typ"/>
</dbReference>
<feature type="domain" description="HTH marR-type" evidence="1">
    <location>
        <begin position="1"/>
        <end position="144"/>
    </location>
</feature>
<protein>
    <submittedName>
        <fullName evidence="2">Winged helix-turn-helix transcriptional regulator</fullName>
    </submittedName>
</protein>
<dbReference type="SMART" id="SM00347">
    <property type="entry name" value="HTH_MARR"/>
    <property type="match status" value="1"/>
</dbReference>
<dbReference type="PANTHER" id="PTHR33164">
    <property type="entry name" value="TRANSCRIPTIONAL REGULATOR, MARR FAMILY"/>
    <property type="match status" value="1"/>
</dbReference>
<dbReference type="InterPro" id="IPR036390">
    <property type="entry name" value="WH_DNA-bd_sf"/>
</dbReference>
<gene>
    <name evidence="2" type="ORF">HCU73_11140</name>
</gene>
<name>A0A7X6JZU0_9RHOB</name>
<evidence type="ECO:0000313" key="2">
    <source>
        <dbReference type="EMBL" id="NKX45148.1"/>
    </source>
</evidence>
<dbReference type="EMBL" id="JAAZQQ010000003">
    <property type="protein sequence ID" value="NKX45148.1"/>
    <property type="molecule type" value="Genomic_DNA"/>
</dbReference>
<dbReference type="Gene3D" id="1.10.10.10">
    <property type="entry name" value="Winged helix-like DNA-binding domain superfamily/Winged helix DNA-binding domain"/>
    <property type="match status" value="1"/>
</dbReference>
<comment type="caution">
    <text evidence="2">The sequence shown here is derived from an EMBL/GenBank/DDBJ whole genome shotgun (WGS) entry which is preliminary data.</text>
</comment>